<dbReference type="AlphaFoldDB" id="A0A0R3S8K5"/>
<dbReference type="GO" id="GO:0008270">
    <property type="term" value="F:zinc ion binding"/>
    <property type="evidence" value="ECO:0007669"/>
    <property type="project" value="UniProtKB-KW"/>
</dbReference>
<keyword evidence="2 4" id="KW-0863">Zinc-finger</keyword>
<feature type="coiled-coil region" evidence="5">
    <location>
        <begin position="240"/>
        <end position="292"/>
    </location>
</feature>
<accession>A0A0R3S8K5</accession>
<feature type="signal peptide" evidence="6">
    <location>
        <begin position="1"/>
        <end position="18"/>
    </location>
</feature>
<organism evidence="10">
    <name type="scientific">Hymenolepis diminuta</name>
    <name type="common">Rat tapeworm</name>
    <dbReference type="NCBI Taxonomy" id="6216"/>
    <lineage>
        <taxon>Eukaryota</taxon>
        <taxon>Metazoa</taxon>
        <taxon>Spiralia</taxon>
        <taxon>Lophotrochozoa</taxon>
        <taxon>Platyhelminthes</taxon>
        <taxon>Cestoda</taxon>
        <taxon>Eucestoda</taxon>
        <taxon>Cyclophyllidea</taxon>
        <taxon>Hymenolepididae</taxon>
        <taxon>Hymenolepis</taxon>
    </lineage>
</organism>
<feature type="domain" description="RING-type" evidence="7">
    <location>
        <begin position="85"/>
        <end position="120"/>
    </location>
</feature>
<dbReference type="InterPro" id="IPR001841">
    <property type="entry name" value="Znf_RING"/>
</dbReference>
<proteinExistence type="predicted"/>
<dbReference type="InterPro" id="IPR017907">
    <property type="entry name" value="Znf_RING_CS"/>
</dbReference>
<evidence type="ECO:0000256" key="3">
    <source>
        <dbReference type="ARBA" id="ARBA00022833"/>
    </source>
</evidence>
<evidence type="ECO:0000256" key="1">
    <source>
        <dbReference type="ARBA" id="ARBA00022723"/>
    </source>
</evidence>
<protein>
    <submittedName>
        <fullName evidence="10">RING-type domain-containing protein</fullName>
    </submittedName>
</protein>
<keyword evidence="6" id="KW-0732">Signal</keyword>
<reference evidence="8 9" key="2">
    <citation type="submission" date="2018-11" db="EMBL/GenBank/DDBJ databases">
        <authorList>
            <consortium name="Pathogen Informatics"/>
        </authorList>
    </citation>
    <scope>NUCLEOTIDE SEQUENCE [LARGE SCALE GENOMIC DNA]</scope>
</reference>
<keyword evidence="1" id="KW-0479">Metal-binding</keyword>
<keyword evidence="5" id="KW-0175">Coiled coil</keyword>
<name>A0A0R3S8K5_HYMDI</name>
<keyword evidence="3" id="KW-0862">Zinc</keyword>
<evidence type="ECO:0000256" key="5">
    <source>
        <dbReference type="SAM" id="Coils"/>
    </source>
</evidence>
<evidence type="ECO:0000313" key="9">
    <source>
        <dbReference type="Proteomes" id="UP000274504"/>
    </source>
</evidence>
<dbReference type="InterPro" id="IPR018957">
    <property type="entry name" value="Znf_C3HC4_RING-type"/>
</dbReference>
<dbReference type="WBParaSite" id="HDID_0000048801-mRNA-1">
    <property type="protein sequence ID" value="HDID_0000048801-mRNA-1"/>
    <property type="gene ID" value="HDID_0000048801"/>
</dbReference>
<dbReference type="CDD" id="cd16449">
    <property type="entry name" value="RING-HC"/>
    <property type="match status" value="1"/>
</dbReference>
<dbReference type="EMBL" id="UYSG01000066">
    <property type="protein sequence ID" value="VDL16338.1"/>
    <property type="molecule type" value="Genomic_DNA"/>
</dbReference>
<evidence type="ECO:0000313" key="10">
    <source>
        <dbReference type="WBParaSite" id="HDID_0000048801-mRNA-1"/>
    </source>
</evidence>
<dbReference type="InterPro" id="IPR013083">
    <property type="entry name" value="Znf_RING/FYVE/PHD"/>
</dbReference>
<feature type="chain" id="PRO_5043131136" evidence="6">
    <location>
        <begin position="19"/>
        <end position="322"/>
    </location>
</feature>
<dbReference type="Proteomes" id="UP000274504">
    <property type="component" value="Unassembled WGS sequence"/>
</dbReference>
<dbReference type="OrthoDB" id="6256093at2759"/>
<evidence type="ECO:0000313" key="8">
    <source>
        <dbReference type="EMBL" id="VDL16338.1"/>
    </source>
</evidence>
<dbReference type="SUPFAM" id="SSF57850">
    <property type="entry name" value="RING/U-box"/>
    <property type="match status" value="1"/>
</dbReference>
<dbReference type="PROSITE" id="PS00518">
    <property type="entry name" value="ZF_RING_1"/>
    <property type="match status" value="1"/>
</dbReference>
<evidence type="ECO:0000256" key="4">
    <source>
        <dbReference type="PROSITE-ProRule" id="PRU00175"/>
    </source>
</evidence>
<evidence type="ECO:0000256" key="6">
    <source>
        <dbReference type="SAM" id="SignalP"/>
    </source>
</evidence>
<dbReference type="STRING" id="6216.A0A0R3S8K5"/>
<dbReference type="Gene3D" id="3.30.40.10">
    <property type="entry name" value="Zinc/RING finger domain, C3HC4 (zinc finger)"/>
    <property type="match status" value="1"/>
</dbReference>
<sequence>MNEKVVVLFILGMGAVRLYEDYVDEVDRDDDDEEDRFKKRKISRRDVSDEPIPPVNTFETVVEVQQNRFSGRLMKSCDNIDPQNCSCRYVDVVSLPCGHNFCKKCILAHLREKQACPSCNKPADINNVEPDEIMRQIINNLRAHPTKKLNRCANCDSNLCDECLERHLDNLKREDKMAFIKEAPERMMQLKNYRDRLDKVETHIFESTESAENSLRQHEESLNQKLGKMLHCGLDVGSPLTQQLKEANGLSKRIKDLIEESYRGTILDSTEINNLLSNVDNLELRFKELQNDLENRSPELPLNEHAAQCLRDFDDLEKRRLA</sequence>
<evidence type="ECO:0000256" key="2">
    <source>
        <dbReference type="ARBA" id="ARBA00022771"/>
    </source>
</evidence>
<gene>
    <name evidence="8" type="ORF">HDID_LOCUS489</name>
</gene>
<evidence type="ECO:0000259" key="7">
    <source>
        <dbReference type="PROSITE" id="PS50089"/>
    </source>
</evidence>
<dbReference type="Pfam" id="PF00097">
    <property type="entry name" value="zf-C3HC4"/>
    <property type="match status" value="1"/>
</dbReference>
<dbReference type="PROSITE" id="PS50089">
    <property type="entry name" value="ZF_RING_2"/>
    <property type="match status" value="1"/>
</dbReference>
<reference evidence="10" key="1">
    <citation type="submission" date="2017-02" db="UniProtKB">
        <authorList>
            <consortium name="WormBaseParasite"/>
        </authorList>
    </citation>
    <scope>IDENTIFICATION</scope>
</reference>